<proteinExistence type="predicted"/>
<evidence type="ECO:0000313" key="1">
    <source>
        <dbReference type="EMBL" id="PKA39767.1"/>
    </source>
</evidence>
<dbReference type="Gene3D" id="3.30.1330.40">
    <property type="entry name" value="RutC-like"/>
    <property type="match status" value="1"/>
</dbReference>
<dbReference type="InterPro" id="IPR006175">
    <property type="entry name" value="YjgF/YER057c/UK114"/>
</dbReference>
<dbReference type="EMBL" id="PIQN01000026">
    <property type="protein sequence ID" value="PKA39767.1"/>
    <property type="molecule type" value="Genomic_DNA"/>
</dbReference>
<evidence type="ECO:0000313" key="2">
    <source>
        <dbReference type="Proteomes" id="UP000232164"/>
    </source>
</evidence>
<dbReference type="InterPro" id="IPR035959">
    <property type="entry name" value="RutC-like_sf"/>
</dbReference>
<sequence length="156" mass="16564">MELVTHRKFKSGLLMPWGKGTVVSGARGFVYLSGNTATAEDYDPAGRKGGGFVGDAAAQWRAILTNIKADLEELGSALEYLIRLTFFVKGPFPDGGVLSSPNFRLDVIDDFFAGHCPKHCSYNNPPPSEVIGVAALAQPDVLVEIVAVAALADKPS</sequence>
<comment type="caution">
    <text evidence="1">The sequence shown here is derived from an EMBL/GenBank/DDBJ whole genome shotgun (WGS) entry which is preliminary data.</text>
</comment>
<dbReference type="RefSeq" id="WP_100772974.1">
    <property type="nucleotide sequence ID" value="NZ_PIQN01000026.1"/>
</dbReference>
<dbReference type="Proteomes" id="UP000232164">
    <property type="component" value="Unassembled WGS sequence"/>
</dbReference>
<reference evidence="1 2" key="1">
    <citation type="submission" date="2017-11" db="EMBL/GenBank/DDBJ databases">
        <authorList>
            <person name="Han C.G."/>
        </authorList>
    </citation>
    <scope>NUCLEOTIDE SEQUENCE [LARGE SCALE GENOMIC DNA]</scope>
    <source>
        <strain evidence="1 2">HCNT1</strain>
    </source>
</reference>
<organism evidence="1 2">
    <name type="scientific">Rhizobium sullae</name>
    <name type="common">Rhizobium hedysari</name>
    <dbReference type="NCBI Taxonomy" id="50338"/>
    <lineage>
        <taxon>Bacteria</taxon>
        <taxon>Pseudomonadati</taxon>
        <taxon>Pseudomonadota</taxon>
        <taxon>Alphaproteobacteria</taxon>
        <taxon>Hyphomicrobiales</taxon>
        <taxon>Rhizobiaceae</taxon>
        <taxon>Rhizobium/Agrobacterium group</taxon>
        <taxon>Rhizobium</taxon>
    </lineage>
</organism>
<accession>A0A2N0D126</accession>
<dbReference type="AlphaFoldDB" id="A0A2N0D126"/>
<dbReference type="Pfam" id="PF01042">
    <property type="entry name" value="Ribonuc_L-PSP"/>
    <property type="match status" value="1"/>
</dbReference>
<dbReference type="STRING" id="1041146.GCA_000427985_05745"/>
<gene>
    <name evidence="1" type="ORF">CWR43_31450</name>
</gene>
<name>A0A2N0D126_RHISU</name>
<dbReference type="CDD" id="cd00448">
    <property type="entry name" value="YjgF_YER057c_UK114_family"/>
    <property type="match status" value="1"/>
</dbReference>
<dbReference type="SUPFAM" id="SSF55298">
    <property type="entry name" value="YjgF-like"/>
    <property type="match status" value="1"/>
</dbReference>
<protein>
    <submittedName>
        <fullName evidence="1">RidA family protein</fullName>
    </submittedName>
</protein>
<reference evidence="1 2" key="2">
    <citation type="submission" date="2017-12" db="EMBL/GenBank/DDBJ databases">
        <title>Genome sequence of Rhizobium sullae HCNT1 isolated from Sulla coronaria nodules and featuring peculiar denitrification phenotypes.</title>
        <authorList>
            <person name="De Diego-Diaz B."/>
            <person name="Treu L."/>
            <person name="Campanaro S."/>
            <person name="Da Silva Duarte V."/>
            <person name="Basaglia M."/>
            <person name="Favaro L."/>
            <person name="Casella S."/>
            <person name="Squartini A."/>
        </authorList>
    </citation>
    <scope>NUCLEOTIDE SEQUENCE [LARGE SCALE GENOMIC DNA]</scope>
    <source>
        <strain evidence="1 2">HCNT1</strain>
    </source>
</reference>